<feature type="region of interest" description="Disordered" evidence="1">
    <location>
        <begin position="23"/>
        <end position="44"/>
    </location>
</feature>
<dbReference type="AlphaFoldDB" id="A0A9Q1FSC3"/>
<feature type="compositionally biased region" description="Basic residues" evidence="1">
    <location>
        <begin position="29"/>
        <end position="44"/>
    </location>
</feature>
<evidence type="ECO:0000256" key="1">
    <source>
        <dbReference type="SAM" id="MobiDB-lite"/>
    </source>
</evidence>
<keyword evidence="3" id="KW-1185">Reference proteome</keyword>
<organism evidence="2 3">
    <name type="scientific">Synaphobranchus kaupii</name>
    <name type="common">Kaup's arrowtooth eel</name>
    <dbReference type="NCBI Taxonomy" id="118154"/>
    <lineage>
        <taxon>Eukaryota</taxon>
        <taxon>Metazoa</taxon>
        <taxon>Chordata</taxon>
        <taxon>Craniata</taxon>
        <taxon>Vertebrata</taxon>
        <taxon>Euteleostomi</taxon>
        <taxon>Actinopterygii</taxon>
        <taxon>Neopterygii</taxon>
        <taxon>Teleostei</taxon>
        <taxon>Anguilliformes</taxon>
        <taxon>Synaphobranchidae</taxon>
        <taxon>Synaphobranchus</taxon>
    </lineage>
</organism>
<dbReference type="EMBL" id="JAINUF010000004">
    <property type="protein sequence ID" value="KAJ8365335.1"/>
    <property type="molecule type" value="Genomic_DNA"/>
</dbReference>
<protein>
    <submittedName>
        <fullName evidence="2">Uncharacterized protein</fullName>
    </submittedName>
</protein>
<proteinExistence type="predicted"/>
<gene>
    <name evidence="2" type="ORF">SKAU_G00141660</name>
</gene>
<comment type="caution">
    <text evidence="2">The sequence shown here is derived from an EMBL/GenBank/DDBJ whole genome shotgun (WGS) entry which is preliminary data.</text>
</comment>
<name>A0A9Q1FSC3_SYNKA</name>
<reference evidence="2" key="1">
    <citation type="journal article" date="2023" name="Science">
        <title>Genome structures resolve the early diversification of teleost fishes.</title>
        <authorList>
            <person name="Parey E."/>
            <person name="Louis A."/>
            <person name="Montfort J."/>
            <person name="Bouchez O."/>
            <person name="Roques C."/>
            <person name="Iampietro C."/>
            <person name="Lluch J."/>
            <person name="Castinel A."/>
            <person name="Donnadieu C."/>
            <person name="Desvignes T."/>
            <person name="Floi Bucao C."/>
            <person name="Jouanno E."/>
            <person name="Wen M."/>
            <person name="Mejri S."/>
            <person name="Dirks R."/>
            <person name="Jansen H."/>
            <person name="Henkel C."/>
            <person name="Chen W.J."/>
            <person name="Zahm M."/>
            <person name="Cabau C."/>
            <person name="Klopp C."/>
            <person name="Thompson A.W."/>
            <person name="Robinson-Rechavi M."/>
            <person name="Braasch I."/>
            <person name="Lecointre G."/>
            <person name="Bobe J."/>
            <person name="Postlethwait J.H."/>
            <person name="Berthelot C."/>
            <person name="Roest Crollius H."/>
            <person name="Guiguen Y."/>
        </authorList>
    </citation>
    <scope>NUCLEOTIDE SEQUENCE</scope>
    <source>
        <strain evidence="2">WJC10195</strain>
    </source>
</reference>
<dbReference type="Proteomes" id="UP001152622">
    <property type="component" value="Chromosome 4"/>
</dbReference>
<sequence>MKLPASVLQRSGHCWPAAGLQAAPGPHLLSKRRHRRTSGLHKRKLGRRCSLQQETAQNLFTSLNSACLRCPWVSARRGAAQPQPVARGRQTKLRGLTLSVKDPRVSAAMSPSFDP</sequence>
<evidence type="ECO:0000313" key="2">
    <source>
        <dbReference type="EMBL" id="KAJ8365335.1"/>
    </source>
</evidence>
<evidence type="ECO:0000313" key="3">
    <source>
        <dbReference type="Proteomes" id="UP001152622"/>
    </source>
</evidence>
<accession>A0A9Q1FSC3</accession>